<dbReference type="Pfam" id="PF00359">
    <property type="entry name" value="PTS_EIIA_2"/>
    <property type="match status" value="1"/>
</dbReference>
<dbReference type="InterPro" id="IPR051351">
    <property type="entry name" value="Ascorbate-PTS_EIIA_comp"/>
</dbReference>
<gene>
    <name evidence="12" type="ORF">LJ207_06585</name>
</gene>
<keyword evidence="5" id="KW-0808">Transferase</keyword>
<dbReference type="SUPFAM" id="SSF55804">
    <property type="entry name" value="Phoshotransferase/anion transport protein"/>
    <property type="match status" value="1"/>
</dbReference>
<keyword evidence="13" id="KW-1185">Reference proteome</keyword>
<dbReference type="InterPro" id="IPR002178">
    <property type="entry name" value="PTS_EIIA_type-2_dom"/>
</dbReference>
<evidence type="ECO:0000256" key="8">
    <source>
        <dbReference type="ARBA" id="ARBA00037387"/>
    </source>
</evidence>
<dbReference type="PANTHER" id="PTHR36203:SF1">
    <property type="entry name" value="ASCORBATE-SPECIFIC PTS SYSTEM EIIA COMPONENT"/>
    <property type="match status" value="1"/>
</dbReference>
<dbReference type="GO" id="GO:0005737">
    <property type="term" value="C:cytoplasm"/>
    <property type="evidence" value="ECO:0007669"/>
    <property type="project" value="UniProtKB-SubCell"/>
</dbReference>
<sequence length="146" mass="16772">MLSQYLKGNIKFIERVSSWEKSIKLAAEPLVKNKYIKEKYIDSMINNVHEYGSYIVLVPEIAMPHAKDAENVKKTGMSFLKLENSVLYPEEKEVKIIFILAAKDNSEHLELIADLSSILADEDVLKQFKNVENEEELIKLIESIES</sequence>
<dbReference type="PANTHER" id="PTHR36203">
    <property type="entry name" value="ASCORBATE-SPECIFIC PTS SYSTEM EIIA COMPONENT"/>
    <property type="match status" value="1"/>
</dbReference>
<comment type="subcellular location">
    <subcellularLocation>
        <location evidence="1">Cytoplasm</location>
    </subcellularLocation>
</comment>
<feature type="domain" description="PTS EIIA type-2" evidence="11">
    <location>
        <begin position="3"/>
        <end position="144"/>
    </location>
</feature>
<evidence type="ECO:0000256" key="1">
    <source>
        <dbReference type="ARBA" id="ARBA00004496"/>
    </source>
</evidence>
<dbReference type="Gene3D" id="3.40.930.10">
    <property type="entry name" value="Mannitol-specific EII, Chain A"/>
    <property type="match status" value="1"/>
</dbReference>
<dbReference type="InterPro" id="IPR016152">
    <property type="entry name" value="PTrfase/Anion_transptr"/>
</dbReference>
<evidence type="ECO:0000256" key="5">
    <source>
        <dbReference type="ARBA" id="ARBA00022679"/>
    </source>
</evidence>
<keyword evidence="6" id="KW-0598">Phosphotransferase system</keyword>
<keyword evidence="3" id="KW-0963">Cytoplasm</keyword>
<evidence type="ECO:0000256" key="9">
    <source>
        <dbReference type="ARBA" id="ARBA00041175"/>
    </source>
</evidence>
<comment type="caution">
    <text evidence="12">The sequence shown here is derived from an EMBL/GenBank/DDBJ whole genome shotgun (WGS) entry which is preliminary data.</text>
</comment>
<organism evidence="12 13">
    <name type="scientific">Halanaerobium polyolivorans</name>
    <dbReference type="NCBI Taxonomy" id="2886943"/>
    <lineage>
        <taxon>Bacteria</taxon>
        <taxon>Bacillati</taxon>
        <taxon>Bacillota</taxon>
        <taxon>Clostridia</taxon>
        <taxon>Halanaerobiales</taxon>
        <taxon>Halanaerobiaceae</taxon>
        <taxon>Halanaerobium</taxon>
    </lineage>
</organism>
<proteinExistence type="predicted"/>
<evidence type="ECO:0000256" key="7">
    <source>
        <dbReference type="ARBA" id="ARBA00022777"/>
    </source>
</evidence>
<accession>A0AAW4WV61</accession>
<evidence type="ECO:0000259" key="11">
    <source>
        <dbReference type="PROSITE" id="PS51094"/>
    </source>
</evidence>
<evidence type="ECO:0000256" key="4">
    <source>
        <dbReference type="ARBA" id="ARBA00022553"/>
    </source>
</evidence>
<evidence type="ECO:0000256" key="10">
    <source>
        <dbReference type="ARBA" id="ARBA00042072"/>
    </source>
</evidence>
<comment type="function">
    <text evidence="8">The phosphoenolpyruvate-dependent sugar phosphotransferase system (sugar PTS), a major carbohydrate active transport system, catalyzes the phosphorylation of incoming sugar substrates concomitantly with their translocation across the cell membrane. The enzyme II UlaABC PTS system is involved in ascorbate transport.</text>
</comment>
<dbReference type="CDD" id="cd00211">
    <property type="entry name" value="PTS_IIA_fru"/>
    <property type="match status" value="1"/>
</dbReference>
<dbReference type="RefSeq" id="WP_229345373.1">
    <property type="nucleotide sequence ID" value="NZ_JAJFAT010000008.1"/>
</dbReference>
<reference evidence="12 13" key="1">
    <citation type="submission" date="2021-10" db="EMBL/GenBank/DDBJ databases">
        <authorList>
            <person name="Grouzdev D.S."/>
            <person name="Pantiukh K.S."/>
            <person name="Krutkina M.S."/>
        </authorList>
    </citation>
    <scope>NUCLEOTIDE SEQUENCE [LARGE SCALE GENOMIC DNA]</scope>
    <source>
        <strain evidence="12 13">Z-7514</strain>
    </source>
</reference>
<evidence type="ECO:0000256" key="2">
    <source>
        <dbReference type="ARBA" id="ARBA00022448"/>
    </source>
</evidence>
<evidence type="ECO:0000256" key="3">
    <source>
        <dbReference type="ARBA" id="ARBA00022490"/>
    </source>
</evidence>
<dbReference type="Proteomes" id="UP001199296">
    <property type="component" value="Unassembled WGS sequence"/>
</dbReference>
<protein>
    <recommendedName>
        <fullName evidence="9">Ascorbate-specific PTS system EIIA component</fullName>
    </recommendedName>
    <alternativeName>
        <fullName evidence="10">Ascorbate-specific phosphotransferase enzyme IIA component</fullName>
    </alternativeName>
</protein>
<dbReference type="GO" id="GO:0016301">
    <property type="term" value="F:kinase activity"/>
    <property type="evidence" value="ECO:0007669"/>
    <property type="project" value="UniProtKB-KW"/>
</dbReference>
<evidence type="ECO:0000256" key="6">
    <source>
        <dbReference type="ARBA" id="ARBA00022683"/>
    </source>
</evidence>
<keyword evidence="4" id="KW-0597">Phosphoprotein</keyword>
<evidence type="ECO:0000313" key="12">
    <source>
        <dbReference type="EMBL" id="MCC3144985.1"/>
    </source>
</evidence>
<dbReference type="GO" id="GO:0009401">
    <property type="term" value="P:phosphoenolpyruvate-dependent sugar phosphotransferase system"/>
    <property type="evidence" value="ECO:0007669"/>
    <property type="project" value="UniProtKB-KW"/>
</dbReference>
<keyword evidence="7" id="KW-0418">Kinase</keyword>
<name>A0AAW4WV61_9FIRM</name>
<keyword evidence="12" id="KW-0762">Sugar transport</keyword>
<evidence type="ECO:0000313" key="13">
    <source>
        <dbReference type="Proteomes" id="UP001199296"/>
    </source>
</evidence>
<dbReference type="AlphaFoldDB" id="A0AAW4WV61"/>
<dbReference type="EMBL" id="JAJFAT010000008">
    <property type="protein sequence ID" value="MCC3144985.1"/>
    <property type="molecule type" value="Genomic_DNA"/>
</dbReference>
<keyword evidence="2" id="KW-0813">Transport</keyword>
<dbReference type="PROSITE" id="PS51094">
    <property type="entry name" value="PTS_EIIA_TYPE_2"/>
    <property type="match status" value="1"/>
</dbReference>